<evidence type="ECO:0000313" key="2">
    <source>
        <dbReference type="EnsemblMetazoa" id="HelroP162880"/>
    </source>
</evidence>
<dbReference type="InParanoid" id="T1ETB2"/>
<dbReference type="EMBL" id="KB097143">
    <property type="protein sequence ID" value="ESN99349.1"/>
    <property type="molecule type" value="Genomic_DNA"/>
</dbReference>
<dbReference type="CTD" id="20199812"/>
<dbReference type="GeneID" id="20199812"/>
<accession>T1ETB2</accession>
<reference evidence="2" key="3">
    <citation type="submission" date="2015-06" db="UniProtKB">
        <authorList>
            <consortium name="EnsemblMetazoa"/>
        </authorList>
    </citation>
    <scope>IDENTIFICATION</scope>
</reference>
<proteinExistence type="predicted"/>
<dbReference type="RefSeq" id="XP_009023205.1">
    <property type="nucleotide sequence ID" value="XM_009024957.1"/>
</dbReference>
<evidence type="ECO:0000313" key="3">
    <source>
        <dbReference type="Proteomes" id="UP000015101"/>
    </source>
</evidence>
<dbReference type="KEGG" id="hro:HELRODRAFT_162880"/>
<evidence type="ECO:0000313" key="1">
    <source>
        <dbReference type="EMBL" id="ESN99349.1"/>
    </source>
</evidence>
<keyword evidence="3" id="KW-1185">Reference proteome</keyword>
<dbReference type="PANTHER" id="PTHR37445:SF3">
    <property type="entry name" value="ZINC FINGER PHD-TYPE DOMAIN-CONTAINING PROTEIN"/>
    <property type="match status" value="1"/>
</dbReference>
<dbReference type="PANTHER" id="PTHR37445">
    <property type="entry name" value="PROTEIN CBG24663"/>
    <property type="match status" value="1"/>
</dbReference>
<reference evidence="3" key="1">
    <citation type="submission" date="2012-12" db="EMBL/GenBank/DDBJ databases">
        <authorList>
            <person name="Hellsten U."/>
            <person name="Grimwood J."/>
            <person name="Chapman J.A."/>
            <person name="Shapiro H."/>
            <person name="Aerts A."/>
            <person name="Otillar R.P."/>
            <person name="Terry A.Y."/>
            <person name="Boore J.L."/>
            <person name="Simakov O."/>
            <person name="Marletaz F."/>
            <person name="Cho S.-J."/>
            <person name="Edsinger-Gonzales E."/>
            <person name="Havlak P."/>
            <person name="Kuo D.-H."/>
            <person name="Larsson T."/>
            <person name="Lv J."/>
            <person name="Arendt D."/>
            <person name="Savage R."/>
            <person name="Osoegawa K."/>
            <person name="de Jong P."/>
            <person name="Lindberg D.R."/>
            <person name="Seaver E.C."/>
            <person name="Weisblat D.A."/>
            <person name="Putnam N.H."/>
            <person name="Grigoriev I.V."/>
            <person name="Rokhsar D.S."/>
        </authorList>
    </citation>
    <scope>NUCLEOTIDE SEQUENCE</scope>
</reference>
<protein>
    <submittedName>
        <fullName evidence="1 2">Uncharacterized protein</fullName>
    </submittedName>
</protein>
<dbReference type="EMBL" id="AMQM01001212">
    <property type="status" value="NOT_ANNOTATED_CDS"/>
    <property type="molecule type" value="Genomic_DNA"/>
</dbReference>
<dbReference type="HOGENOM" id="CLU_1662700_0_0_1"/>
<name>T1ETB2_HELRO</name>
<dbReference type="Proteomes" id="UP000015101">
    <property type="component" value="Unassembled WGS sequence"/>
</dbReference>
<reference evidence="1 3" key="2">
    <citation type="journal article" date="2013" name="Nature">
        <title>Insights into bilaterian evolution from three spiralian genomes.</title>
        <authorList>
            <person name="Simakov O."/>
            <person name="Marletaz F."/>
            <person name="Cho S.J."/>
            <person name="Edsinger-Gonzales E."/>
            <person name="Havlak P."/>
            <person name="Hellsten U."/>
            <person name="Kuo D.H."/>
            <person name="Larsson T."/>
            <person name="Lv J."/>
            <person name="Arendt D."/>
            <person name="Savage R."/>
            <person name="Osoegawa K."/>
            <person name="de Jong P."/>
            <person name="Grimwood J."/>
            <person name="Chapman J.A."/>
            <person name="Shapiro H."/>
            <person name="Aerts A."/>
            <person name="Otillar R.P."/>
            <person name="Terry A.Y."/>
            <person name="Boore J.L."/>
            <person name="Grigoriev I.V."/>
            <person name="Lindberg D.R."/>
            <person name="Seaver E.C."/>
            <person name="Weisblat D.A."/>
            <person name="Putnam N.H."/>
            <person name="Rokhsar D.S."/>
        </authorList>
    </citation>
    <scope>NUCLEOTIDE SEQUENCE</scope>
</reference>
<organism evidence="2 3">
    <name type="scientific">Helobdella robusta</name>
    <name type="common">Californian leech</name>
    <dbReference type="NCBI Taxonomy" id="6412"/>
    <lineage>
        <taxon>Eukaryota</taxon>
        <taxon>Metazoa</taxon>
        <taxon>Spiralia</taxon>
        <taxon>Lophotrochozoa</taxon>
        <taxon>Annelida</taxon>
        <taxon>Clitellata</taxon>
        <taxon>Hirudinea</taxon>
        <taxon>Rhynchobdellida</taxon>
        <taxon>Glossiphoniidae</taxon>
        <taxon>Helobdella</taxon>
    </lineage>
</organism>
<sequence length="159" mass="18198">MAKSKNIVVFCKTCLDNLKSLKSVNSVVESFKESQAMISAKIDKIIDHSTDFTKEVTQIKNVILDKETTTINNKDLQYEMTVLKNELKTGWFDAVKKMVVFNLLNLKLKMLKKRISIRPDLTPDQCTELNKLLIEAKKKETKDKGVFYSEFEAKSISGE</sequence>
<dbReference type="EnsemblMetazoa" id="HelroT162880">
    <property type="protein sequence ID" value="HelroP162880"/>
    <property type="gene ID" value="HelroG162880"/>
</dbReference>
<gene>
    <name evidence="2" type="primary">20199812</name>
    <name evidence="1" type="ORF">HELRODRAFT_162880</name>
</gene>
<dbReference type="AlphaFoldDB" id="T1ETB2"/>